<organism evidence="4 5">
    <name type="scientific">Savagea serpentis</name>
    <dbReference type="NCBI Taxonomy" id="2785297"/>
    <lineage>
        <taxon>Bacteria</taxon>
        <taxon>Bacillati</taxon>
        <taxon>Bacillota</taxon>
        <taxon>Bacilli</taxon>
        <taxon>Bacillales</taxon>
        <taxon>Caryophanaceae</taxon>
        <taxon>Savagea</taxon>
    </lineage>
</organism>
<evidence type="ECO:0000313" key="5">
    <source>
        <dbReference type="Proteomes" id="UP000622653"/>
    </source>
</evidence>
<feature type="domain" description="Polyphosphate kinase-2-related" evidence="3">
    <location>
        <begin position="13"/>
        <end position="236"/>
    </location>
</feature>
<dbReference type="SUPFAM" id="SSF52540">
    <property type="entry name" value="P-loop containing nucleoside triphosphate hydrolases"/>
    <property type="match status" value="1"/>
</dbReference>
<dbReference type="PIRSF" id="PIRSF028756">
    <property type="entry name" value="PPK2_prd"/>
    <property type="match status" value="1"/>
</dbReference>
<gene>
    <name evidence="4" type="ORF">IRY55_05065</name>
</gene>
<dbReference type="Proteomes" id="UP000622653">
    <property type="component" value="Unassembled WGS sequence"/>
</dbReference>
<dbReference type="InterPro" id="IPR022488">
    <property type="entry name" value="PPK2-related"/>
</dbReference>
<dbReference type="PANTHER" id="PTHR34383">
    <property type="entry name" value="POLYPHOSPHATE:AMP PHOSPHOTRANSFERASE-RELATED"/>
    <property type="match status" value="1"/>
</dbReference>
<dbReference type="AlphaFoldDB" id="A0A8J7G9M3"/>
<dbReference type="EMBL" id="JADKPV010000001">
    <property type="protein sequence ID" value="MBF4500729.1"/>
    <property type="molecule type" value="Genomic_DNA"/>
</dbReference>
<sequence>MHLTLQEVDLSKKLSKKEYKAQLKHYQFELLKLQQTFYLNDIPAVFAFEGWDAAGKGGAIKRLTERLDPRGYKVHPTAAPTTEEKSQHYLQRFWRNLPRYGGIAIFDRSWYGRVLVERIEGFATEDEWQRAYGQINNFEKTLTDEKFLVLKFWFHVSKDEQLARFKSREEDPFRRWKLTEEDWRNREQWDAYEEAVDDMFAKTNTKNAPWYIIEGNQKRYARVRTLQLITYAMRKHLEKLNIPVAHDHLQK</sequence>
<accession>A0A8J7G9M3</accession>
<evidence type="ECO:0000256" key="2">
    <source>
        <dbReference type="ARBA" id="ARBA00022777"/>
    </source>
</evidence>
<dbReference type="Gene3D" id="3.40.50.300">
    <property type="entry name" value="P-loop containing nucleotide triphosphate hydrolases"/>
    <property type="match status" value="1"/>
</dbReference>
<comment type="caution">
    <text evidence="4">The sequence shown here is derived from an EMBL/GenBank/DDBJ whole genome shotgun (WGS) entry which is preliminary data.</text>
</comment>
<evidence type="ECO:0000256" key="1">
    <source>
        <dbReference type="ARBA" id="ARBA00022679"/>
    </source>
</evidence>
<dbReference type="Pfam" id="PF03976">
    <property type="entry name" value="PPK2"/>
    <property type="match status" value="1"/>
</dbReference>
<evidence type="ECO:0000313" key="4">
    <source>
        <dbReference type="EMBL" id="MBF4500729.1"/>
    </source>
</evidence>
<reference evidence="4" key="1">
    <citation type="submission" date="2020-11" db="EMBL/GenBank/DDBJ databases">
        <title>Multidrug resistant novel bacterium Savagea serpentis sp. nov., isolated from the scats of a vine snake (Ahaetulla nasuta).</title>
        <authorList>
            <person name="Venkata Ramana V."/>
            <person name="Vikas Patil S."/>
            <person name="Yogita Lugani V."/>
        </authorList>
    </citation>
    <scope>NUCLEOTIDE SEQUENCE</scope>
    <source>
        <strain evidence="4">SN6</strain>
    </source>
</reference>
<keyword evidence="1 4" id="KW-0808">Transferase</keyword>
<dbReference type="RefSeq" id="WP_194562152.1">
    <property type="nucleotide sequence ID" value="NZ_JADKPV010000001.1"/>
</dbReference>
<keyword evidence="2" id="KW-0418">Kinase</keyword>
<dbReference type="InterPro" id="IPR016898">
    <property type="entry name" value="Polyphosphate_phosphotransfera"/>
</dbReference>
<keyword evidence="5" id="KW-1185">Reference proteome</keyword>
<proteinExistence type="predicted"/>
<name>A0A8J7G9M3_9BACL</name>
<protein>
    <submittedName>
        <fullName evidence="4">UDP-galactose-lipid carrier transferase</fullName>
    </submittedName>
</protein>
<dbReference type="InterPro" id="IPR027417">
    <property type="entry name" value="P-loop_NTPase"/>
</dbReference>
<dbReference type="GO" id="GO:0008976">
    <property type="term" value="F:polyphosphate kinase activity"/>
    <property type="evidence" value="ECO:0007669"/>
    <property type="project" value="InterPro"/>
</dbReference>
<evidence type="ECO:0000259" key="3">
    <source>
        <dbReference type="Pfam" id="PF03976"/>
    </source>
</evidence>
<dbReference type="PANTHER" id="PTHR34383:SF3">
    <property type="entry name" value="POLYPHOSPHATE:AMP PHOSPHOTRANSFERASE"/>
    <property type="match status" value="1"/>
</dbReference>